<gene>
    <name evidence="3" type="primary">waaC</name>
    <name evidence="3" type="ORF">HLVA_06550</name>
</gene>
<keyword evidence="1" id="KW-0328">Glycosyltransferase</keyword>
<dbReference type="GO" id="GO:0008713">
    <property type="term" value="F:ADP-heptose-lipopolysaccharide heptosyltransferase activity"/>
    <property type="evidence" value="ECO:0007669"/>
    <property type="project" value="TreeGrafter"/>
</dbReference>
<dbReference type="KEGG" id="haby:HLVA_06550"/>
<dbReference type="PANTHER" id="PTHR30160">
    <property type="entry name" value="TETRAACYLDISACCHARIDE 4'-KINASE-RELATED"/>
    <property type="match status" value="1"/>
</dbReference>
<dbReference type="EMBL" id="AP027059">
    <property type="protein sequence ID" value="BDU50086.1"/>
    <property type="molecule type" value="Genomic_DNA"/>
</dbReference>
<dbReference type="GO" id="GO:0005829">
    <property type="term" value="C:cytosol"/>
    <property type="evidence" value="ECO:0007669"/>
    <property type="project" value="TreeGrafter"/>
</dbReference>
<organism evidence="3 4">
    <name type="scientific">Haliovirga abyssi</name>
    <dbReference type="NCBI Taxonomy" id="2996794"/>
    <lineage>
        <taxon>Bacteria</taxon>
        <taxon>Fusobacteriati</taxon>
        <taxon>Fusobacteriota</taxon>
        <taxon>Fusobacteriia</taxon>
        <taxon>Fusobacteriales</taxon>
        <taxon>Haliovirgaceae</taxon>
        <taxon>Haliovirga</taxon>
    </lineage>
</organism>
<dbReference type="InterPro" id="IPR051199">
    <property type="entry name" value="LPS_LOS_Heptosyltrfase"/>
</dbReference>
<keyword evidence="2" id="KW-0808">Transferase</keyword>
<evidence type="ECO:0000313" key="3">
    <source>
        <dbReference type="EMBL" id="BDU50086.1"/>
    </source>
</evidence>
<protein>
    <submittedName>
        <fullName evidence="3">Heptosyltransferase I</fullName>
    </submittedName>
</protein>
<sequence length="384" mass="44293">MGIKKVILVRMGALGDLIKITPIIERFYELGIKVDVITDSEYSIVLSEYSKINKIYSIDRKDIRDIFNKNDNLIYYEMYDKLYKIFQEINSSEYDLVINLGVAKYPIIIASMIKAKDRKGIFLKGKDLLEFYGDEKGYFAYKTQSTPSENLKLNRKENICDYFFDVAGIKNNFHSVSIEIKKNIEINSNNLIGIHIGAGWKTKKYILEKWGNVCSGLLERGFDILLNGVEQEKDEIEFLRKSVLEKREKNLKNRGELFVNYNMSEFDKFVTLKNIKLLISTDSGPASVAAALGKPVITLFGATDMYNVAPYSENSFIINSKERCTPCLKETCDKNMECMRNISGELILETVEYILEGKRKKINSKDVYRCKFNKESRLEIVSMY</sequence>
<proteinExistence type="predicted"/>
<dbReference type="GO" id="GO:0009244">
    <property type="term" value="P:lipopolysaccharide core region biosynthetic process"/>
    <property type="evidence" value="ECO:0007669"/>
    <property type="project" value="TreeGrafter"/>
</dbReference>
<dbReference type="Pfam" id="PF01075">
    <property type="entry name" value="Glyco_transf_9"/>
    <property type="match status" value="1"/>
</dbReference>
<dbReference type="Proteomes" id="UP001321582">
    <property type="component" value="Chromosome"/>
</dbReference>
<reference evidence="3 4" key="1">
    <citation type="submission" date="2022-11" db="EMBL/GenBank/DDBJ databases">
        <title>Haliovirga abyssi gen. nov., sp. nov., a mesophilic fermentative bacterium isolated from the Iheya North hydrothermal field and the proposal of Haliovirgaceae fam. nov.</title>
        <authorList>
            <person name="Miyazaki U."/>
            <person name="Tame A."/>
            <person name="Miyazaki J."/>
            <person name="Takai K."/>
            <person name="Sawayama S."/>
            <person name="Kitajima M."/>
            <person name="Okamoto A."/>
            <person name="Nakagawa S."/>
        </authorList>
    </citation>
    <scope>NUCLEOTIDE SEQUENCE [LARGE SCALE GENOMIC DNA]</scope>
    <source>
        <strain evidence="3 4">IC12</strain>
    </source>
</reference>
<dbReference type="CDD" id="cd03789">
    <property type="entry name" value="GT9_LPS_heptosyltransferase"/>
    <property type="match status" value="1"/>
</dbReference>
<dbReference type="Gene3D" id="3.40.50.2000">
    <property type="entry name" value="Glycogen Phosphorylase B"/>
    <property type="match status" value="2"/>
</dbReference>
<dbReference type="InterPro" id="IPR002201">
    <property type="entry name" value="Glyco_trans_9"/>
</dbReference>
<dbReference type="RefSeq" id="WP_307905022.1">
    <property type="nucleotide sequence ID" value="NZ_AP027059.1"/>
</dbReference>
<accession>A0AAU9DVE1</accession>
<evidence type="ECO:0000313" key="4">
    <source>
        <dbReference type="Proteomes" id="UP001321582"/>
    </source>
</evidence>
<keyword evidence="4" id="KW-1185">Reference proteome</keyword>
<name>A0AAU9DVE1_9FUSO</name>
<dbReference type="AlphaFoldDB" id="A0AAU9DVE1"/>
<dbReference type="PANTHER" id="PTHR30160:SF1">
    <property type="entry name" value="LIPOPOLYSACCHARIDE 1,2-N-ACETYLGLUCOSAMINETRANSFERASE-RELATED"/>
    <property type="match status" value="1"/>
</dbReference>
<evidence type="ECO:0000256" key="2">
    <source>
        <dbReference type="ARBA" id="ARBA00022679"/>
    </source>
</evidence>
<dbReference type="SUPFAM" id="SSF53756">
    <property type="entry name" value="UDP-Glycosyltransferase/glycogen phosphorylase"/>
    <property type="match status" value="1"/>
</dbReference>
<evidence type="ECO:0000256" key="1">
    <source>
        <dbReference type="ARBA" id="ARBA00022676"/>
    </source>
</evidence>